<accession>A0A919K944</accession>
<feature type="domain" description="GGDEF" evidence="1">
    <location>
        <begin position="376"/>
        <end position="513"/>
    </location>
</feature>
<dbReference type="InterPro" id="IPR029787">
    <property type="entry name" value="Nucleotide_cyclase"/>
</dbReference>
<proteinExistence type="predicted"/>
<protein>
    <recommendedName>
        <fullName evidence="1">GGDEF domain-containing protein</fullName>
    </recommendedName>
</protein>
<dbReference type="PROSITE" id="PS50887">
    <property type="entry name" value="GGDEF"/>
    <property type="match status" value="1"/>
</dbReference>
<dbReference type="InterPro" id="IPR043128">
    <property type="entry name" value="Rev_trsase/Diguanyl_cyclase"/>
</dbReference>
<dbReference type="InterPro" id="IPR029016">
    <property type="entry name" value="GAF-like_dom_sf"/>
</dbReference>
<sequence>MAMSVSSGVRPTGAVLGMSVAHEDIEDAQDVLMAELVAFMTKDTPSVQHVLDLTEPHLSRAGGLTAATVFELDSETGLLNPTARFGPAGNRDMLTAGKVFRQAAGAAPLVDGEKMAIRLRIGGQTVGVLLLTGTGLAELRPPTLATLALHFATTLQGLAAEKQRQFLSHVSGTIRRLFEQGMEATTVEAAGQILAASAAEAFRTEFGALYLVDQLGIIRYVHSVGFPEGDAKLRSLVGQPAAESPVWRAVAGGKPALVGDAATAQTRPGGLIKQMGLKSYIAMPMLSGGEGAVGMILCGDACGTRDWTSRDRILAEQLSVEGALIVDSAGMRQAAQAHVAQLSHQAFHDSLTGLPNRSFLLQRAEMAVEQAAGTGTRAALMLLDLNGFKQVNDTAGHQAGDMLLQQVAKRLLGAVRDCDVVSRLGGDEFAILLTRDPDEEVATNVADRIVNRLREPFTVDGEEVRVGGSVGIALFPDDAADYDELMRGADAAMYEAKRDTKMLGGGRRRATRQEIEAEAAA</sequence>
<dbReference type="Pfam" id="PF01590">
    <property type="entry name" value="GAF"/>
    <property type="match status" value="1"/>
</dbReference>
<dbReference type="Pfam" id="PF00990">
    <property type="entry name" value="GGDEF"/>
    <property type="match status" value="1"/>
</dbReference>
<dbReference type="SUPFAM" id="SSF55073">
    <property type="entry name" value="Nucleotide cyclase"/>
    <property type="match status" value="1"/>
</dbReference>
<gene>
    <name evidence="2" type="ORF">Ari01nite_94790</name>
</gene>
<dbReference type="PANTHER" id="PTHR46663:SF2">
    <property type="entry name" value="GGDEF DOMAIN-CONTAINING PROTEIN"/>
    <property type="match status" value="1"/>
</dbReference>
<dbReference type="Gene3D" id="3.30.450.40">
    <property type="match status" value="1"/>
</dbReference>
<organism evidence="2 3">
    <name type="scientific">Paractinoplanes rishiriensis</name>
    <dbReference type="NCBI Taxonomy" id="1050105"/>
    <lineage>
        <taxon>Bacteria</taxon>
        <taxon>Bacillati</taxon>
        <taxon>Actinomycetota</taxon>
        <taxon>Actinomycetes</taxon>
        <taxon>Micromonosporales</taxon>
        <taxon>Micromonosporaceae</taxon>
        <taxon>Paractinoplanes</taxon>
    </lineage>
</organism>
<dbReference type="CDD" id="cd01949">
    <property type="entry name" value="GGDEF"/>
    <property type="match status" value="1"/>
</dbReference>
<dbReference type="Gene3D" id="3.30.70.270">
    <property type="match status" value="1"/>
</dbReference>
<evidence type="ECO:0000313" key="2">
    <source>
        <dbReference type="EMBL" id="GIF02015.1"/>
    </source>
</evidence>
<dbReference type="InterPro" id="IPR003018">
    <property type="entry name" value="GAF"/>
</dbReference>
<evidence type="ECO:0000313" key="3">
    <source>
        <dbReference type="Proteomes" id="UP000636960"/>
    </source>
</evidence>
<dbReference type="EMBL" id="BOMV01000117">
    <property type="protein sequence ID" value="GIF02015.1"/>
    <property type="molecule type" value="Genomic_DNA"/>
</dbReference>
<dbReference type="Proteomes" id="UP000636960">
    <property type="component" value="Unassembled WGS sequence"/>
</dbReference>
<name>A0A919K944_9ACTN</name>
<dbReference type="InterPro" id="IPR052163">
    <property type="entry name" value="DGC-Regulatory_Protein"/>
</dbReference>
<reference evidence="2" key="1">
    <citation type="submission" date="2021-01" db="EMBL/GenBank/DDBJ databases">
        <title>Whole genome shotgun sequence of Actinoplanes rishiriensis NBRC 108556.</title>
        <authorList>
            <person name="Komaki H."/>
            <person name="Tamura T."/>
        </authorList>
    </citation>
    <scope>NUCLEOTIDE SEQUENCE</scope>
    <source>
        <strain evidence="2">NBRC 108556</strain>
    </source>
</reference>
<dbReference type="SMART" id="SM00065">
    <property type="entry name" value="GAF"/>
    <property type="match status" value="1"/>
</dbReference>
<dbReference type="PANTHER" id="PTHR46663">
    <property type="entry name" value="DIGUANYLATE CYCLASE DGCT-RELATED"/>
    <property type="match status" value="1"/>
</dbReference>
<evidence type="ECO:0000259" key="1">
    <source>
        <dbReference type="PROSITE" id="PS50887"/>
    </source>
</evidence>
<dbReference type="SUPFAM" id="SSF55781">
    <property type="entry name" value="GAF domain-like"/>
    <property type="match status" value="1"/>
</dbReference>
<dbReference type="InterPro" id="IPR000160">
    <property type="entry name" value="GGDEF_dom"/>
</dbReference>
<keyword evidence="3" id="KW-1185">Reference proteome</keyword>
<comment type="caution">
    <text evidence="2">The sequence shown here is derived from an EMBL/GenBank/DDBJ whole genome shotgun (WGS) entry which is preliminary data.</text>
</comment>
<dbReference type="NCBIfam" id="TIGR00254">
    <property type="entry name" value="GGDEF"/>
    <property type="match status" value="1"/>
</dbReference>
<dbReference type="AlphaFoldDB" id="A0A919K944"/>
<dbReference type="SMART" id="SM00267">
    <property type="entry name" value="GGDEF"/>
    <property type="match status" value="1"/>
</dbReference>